<keyword evidence="6 9" id="KW-0663">Pyridoxal phosphate</keyword>
<dbReference type="STRING" id="383372.Rcas_3843"/>
<dbReference type="NCBIfam" id="NF000818">
    <property type="entry name" value="PRK00062.1"/>
    <property type="match status" value="1"/>
</dbReference>
<comment type="catalytic activity">
    <reaction evidence="1">
        <text>(S)-4-amino-5-oxopentanoate = 5-aminolevulinate</text>
        <dbReference type="Rhea" id="RHEA:14265"/>
        <dbReference type="ChEBI" id="CHEBI:57501"/>
        <dbReference type="ChEBI" id="CHEBI:356416"/>
        <dbReference type="EC" id="5.4.3.8"/>
    </reaction>
</comment>
<evidence type="ECO:0000256" key="2">
    <source>
        <dbReference type="ARBA" id="ARBA00001933"/>
    </source>
</evidence>
<comment type="pathway">
    <text evidence="3">Porphyrin-containing compound metabolism; protoporphyrin-IX biosynthesis; 5-aminolevulinate from L-glutamyl-tRNA(Glu): step 2/2.</text>
</comment>
<evidence type="ECO:0000256" key="1">
    <source>
        <dbReference type="ARBA" id="ARBA00001579"/>
    </source>
</evidence>
<evidence type="ECO:0000256" key="8">
    <source>
        <dbReference type="ARBA" id="ARBA00023244"/>
    </source>
</evidence>
<dbReference type="InterPro" id="IPR049704">
    <property type="entry name" value="Aminotrans_3_PPA_site"/>
</dbReference>
<dbReference type="GO" id="GO:0030170">
    <property type="term" value="F:pyridoxal phosphate binding"/>
    <property type="evidence" value="ECO:0007669"/>
    <property type="project" value="InterPro"/>
</dbReference>
<keyword evidence="7" id="KW-0413">Isomerase</keyword>
<evidence type="ECO:0000313" key="10">
    <source>
        <dbReference type="EMBL" id="ABU59880.1"/>
    </source>
</evidence>
<dbReference type="EMBL" id="CP000804">
    <property type="protein sequence ID" value="ABU59880.1"/>
    <property type="molecule type" value="Genomic_DNA"/>
</dbReference>
<dbReference type="PROSITE" id="PS00600">
    <property type="entry name" value="AA_TRANSFER_CLASS_3"/>
    <property type="match status" value="1"/>
</dbReference>
<evidence type="ECO:0000256" key="3">
    <source>
        <dbReference type="ARBA" id="ARBA00004819"/>
    </source>
</evidence>
<keyword evidence="10" id="KW-0808">Transferase</keyword>
<dbReference type="PANTHER" id="PTHR43713">
    <property type="entry name" value="GLUTAMATE-1-SEMIALDEHYDE 2,1-AMINOMUTASE"/>
    <property type="match status" value="1"/>
</dbReference>
<dbReference type="AlphaFoldDB" id="A7NQN4"/>
<keyword evidence="11" id="KW-1185">Reference proteome</keyword>
<dbReference type="eggNOG" id="COG0001">
    <property type="taxonomic scope" value="Bacteria"/>
</dbReference>
<dbReference type="CDD" id="cd00610">
    <property type="entry name" value="OAT_like"/>
    <property type="match status" value="1"/>
</dbReference>
<evidence type="ECO:0000256" key="4">
    <source>
        <dbReference type="ARBA" id="ARBA00008981"/>
    </source>
</evidence>
<dbReference type="GO" id="GO:0006779">
    <property type="term" value="P:porphyrin-containing compound biosynthetic process"/>
    <property type="evidence" value="ECO:0007669"/>
    <property type="project" value="UniProtKB-KW"/>
</dbReference>
<protein>
    <recommendedName>
        <fullName evidence="5">glutamate-1-semialdehyde 2,1-aminomutase</fullName>
        <ecNumber evidence="5">5.4.3.8</ecNumber>
    </recommendedName>
</protein>
<dbReference type="HOGENOM" id="CLU_016922_1_5_0"/>
<dbReference type="GO" id="GO:0042286">
    <property type="term" value="F:glutamate-1-semialdehyde 2,1-aminomutase activity"/>
    <property type="evidence" value="ECO:0007669"/>
    <property type="project" value="UniProtKB-EC"/>
</dbReference>
<dbReference type="FunFam" id="3.40.640.10:FF:000021">
    <property type="entry name" value="Glutamate-1-semialdehyde 2,1-aminomutase"/>
    <property type="match status" value="1"/>
</dbReference>
<dbReference type="EC" id="5.4.3.8" evidence="5"/>
<gene>
    <name evidence="10" type="ordered locus">Rcas_3843</name>
</gene>
<comment type="similarity">
    <text evidence="4">Belongs to the class-III pyridoxal-phosphate-dependent aminotransferase family. HemL subfamily.</text>
</comment>
<dbReference type="PANTHER" id="PTHR43713:SF3">
    <property type="entry name" value="GLUTAMATE-1-SEMIALDEHYDE 2,1-AMINOMUTASE 1, CHLOROPLASTIC-RELATED"/>
    <property type="match status" value="1"/>
</dbReference>
<dbReference type="OrthoDB" id="9807885at2"/>
<dbReference type="InterPro" id="IPR015422">
    <property type="entry name" value="PyrdxlP-dep_Trfase_small"/>
</dbReference>
<proteinExistence type="inferred from homology"/>
<dbReference type="GO" id="GO:0008483">
    <property type="term" value="F:transaminase activity"/>
    <property type="evidence" value="ECO:0007669"/>
    <property type="project" value="UniProtKB-KW"/>
</dbReference>
<evidence type="ECO:0000256" key="9">
    <source>
        <dbReference type="RuleBase" id="RU003560"/>
    </source>
</evidence>
<dbReference type="InterPro" id="IPR015424">
    <property type="entry name" value="PyrdxlP-dep_Trfase"/>
</dbReference>
<organism evidence="10 11">
    <name type="scientific">Roseiflexus castenholzii (strain DSM 13941 / HLO8)</name>
    <dbReference type="NCBI Taxonomy" id="383372"/>
    <lineage>
        <taxon>Bacteria</taxon>
        <taxon>Bacillati</taxon>
        <taxon>Chloroflexota</taxon>
        <taxon>Chloroflexia</taxon>
        <taxon>Chloroflexales</taxon>
        <taxon>Roseiflexineae</taxon>
        <taxon>Roseiflexaceae</taxon>
        <taxon>Roseiflexus</taxon>
    </lineage>
</organism>
<dbReference type="Proteomes" id="UP000000263">
    <property type="component" value="Chromosome"/>
</dbReference>
<dbReference type="KEGG" id="rca:Rcas_3843"/>
<evidence type="ECO:0000256" key="5">
    <source>
        <dbReference type="ARBA" id="ARBA00012143"/>
    </source>
</evidence>
<sequence>MTATMTNATLVERARQVIPGGVNSGNRVLPWPIAFVRAEGAYLFDADDRQYLDYHAAFGPIILGHNHPQVNAAVAEAMSRIDIIGAGVTDLEVELADRLNRHIPCAERVLLTNSGSEATYAALRLARAVTGRNKIIKFQGTYHGWHDAVLMNVISPPEKIGQHDPLSLGMLPDVIRHTIVLPFNDTEAVADTLHRQGEEIAAVLVEVIPHNIGCVLPRPEFLQALRDLTRQHGVMLIFDEVITGFRHALGGYQSIVGVTPDLATFAKAMANGFPIAALAGRAELMDRFAPGGGVFFAGTYNGHSIGVAAALATIAELESGEVHAHCFALAQIAADGLMQIAAELGIPLTVARFGSVFVPYFMEPAPIENYTDLFRNNTARDLWFRKTMCEHGIFMIPTALKRNHVSAAHTRADIDRTLEIARQVLRAMPADLERSARYP</sequence>
<dbReference type="SUPFAM" id="SSF53383">
    <property type="entry name" value="PLP-dependent transferases"/>
    <property type="match status" value="1"/>
</dbReference>
<evidence type="ECO:0000256" key="6">
    <source>
        <dbReference type="ARBA" id="ARBA00022898"/>
    </source>
</evidence>
<accession>A7NQN4</accession>
<keyword evidence="10" id="KW-0032">Aminotransferase</keyword>
<dbReference type="InterPro" id="IPR005814">
    <property type="entry name" value="Aminotrans_3"/>
</dbReference>
<dbReference type="Gene3D" id="3.40.640.10">
    <property type="entry name" value="Type I PLP-dependent aspartate aminotransferase-like (Major domain)"/>
    <property type="match status" value="1"/>
</dbReference>
<dbReference type="Pfam" id="PF00202">
    <property type="entry name" value="Aminotran_3"/>
    <property type="match status" value="1"/>
</dbReference>
<dbReference type="RefSeq" id="WP_012122303.1">
    <property type="nucleotide sequence ID" value="NC_009767.1"/>
</dbReference>
<reference evidence="10 11" key="1">
    <citation type="submission" date="2007-08" db="EMBL/GenBank/DDBJ databases">
        <title>Complete sequence of Roseiflexus castenholzii DSM 13941.</title>
        <authorList>
            <consortium name="US DOE Joint Genome Institute"/>
            <person name="Copeland A."/>
            <person name="Lucas S."/>
            <person name="Lapidus A."/>
            <person name="Barry K."/>
            <person name="Glavina del Rio T."/>
            <person name="Dalin E."/>
            <person name="Tice H."/>
            <person name="Pitluck S."/>
            <person name="Thompson L.S."/>
            <person name="Brettin T."/>
            <person name="Bruce D."/>
            <person name="Detter J.C."/>
            <person name="Han C."/>
            <person name="Tapia R."/>
            <person name="Schmutz J."/>
            <person name="Larimer F."/>
            <person name="Land M."/>
            <person name="Hauser L."/>
            <person name="Kyrpides N."/>
            <person name="Mikhailova N."/>
            <person name="Bryant D.A."/>
            <person name="Hanada S."/>
            <person name="Tsukatani Y."/>
            <person name="Richardson P."/>
        </authorList>
    </citation>
    <scope>NUCLEOTIDE SEQUENCE [LARGE SCALE GENOMIC DNA]</scope>
    <source>
        <strain evidence="11">DSM 13941 / HLO8</strain>
    </source>
</reference>
<name>A7NQN4_ROSCS</name>
<dbReference type="Gene3D" id="3.90.1150.10">
    <property type="entry name" value="Aspartate Aminotransferase, domain 1"/>
    <property type="match status" value="1"/>
</dbReference>
<evidence type="ECO:0000313" key="11">
    <source>
        <dbReference type="Proteomes" id="UP000000263"/>
    </source>
</evidence>
<keyword evidence="8" id="KW-0627">Porphyrin biosynthesis</keyword>
<dbReference type="InterPro" id="IPR015421">
    <property type="entry name" value="PyrdxlP-dep_Trfase_major"/>
</dbReference>
<evidence type="ECO:0000256" key="7">
    <source>
        <dbReference type="ARBA" id="ARBA00023235"/>
    </source>
</evidence>
<comment type="cofactor">
    <cofactor evidence="2">
        <name>pyridoxal 5'-phosphate</name>
        <dbReference type="ChEBI" id="CHEBI:597326"/>
    </cofactor>
</comment>